<evidence type="ECO:0000313" key="1">
    <source>
        <dbReference type="EMBL" id="CAG6480455.1"/>
    </source>
</evidence>
<accession>A0A8D8BSI2</accession>
<protein>
    <submittedName>
        <fullName evidence="1">(northern house mosquito) hypothetical protein</fullName>
    </submittedName>
</protein>
<organism evidence="1">
    <name type="scientific">Culex pipiens</name>
    <name type="common">House mosquito</name>
    <dbReference type="NCBI Taxonomy" id="7175"/>
    <lineage>
        <taxon>Eukaryota</taxon>
        <taxon>Metazoa</taxon>
        <taxon>Ecdysozoa</taxon>
        <taxon>Arthropoda</taxon>
        <taxon>Hexapoda</taxon>
        <taxon>Insecta</taxon>
        <taxon>Pterygota</taxon>
        <taxon>Neoptera</taxon>
        <taxon>Endopterygota</taxon>
        <taxon>Diptera</taxon>
        <taxon>Nematocera</taxon>
        <taxon>Culicoidea</taxon>
        <taxon>Culicidae</taxon>
        <taxon>Culicinae</taxon>
        <taxon>Culicini</taxon>
        <taxon>Culex</taxon>
        <taxon>Culex</taxon>
    </lineage>
</organism>
<proteinExistence type="predicted"/>
<name>A0A8D8BSI2_CULPI</name>
<dbReference type="AlphaFoldDB" id="A0A8D8BSI2"/>
<dbReference type="EMBL" id="HBUE01088639">
    <property type="protein sequence ID" value="CAG6480454.1"/>
    <property type="molecule type" value="Transcribed_RNA"/>
</dbReference>
<sequence length="107" mass="11921">MSSLAGLDGTGAGLGWDGLAGRTDVALCRPSSIVCKFLVQSTKYPQPVKYLVCVFLFLRVRAGCSGFKFFVAALFVLPLLRDLPFLFYCVFPCVRFFSPNSLRQFFF</sequence>
<dbReference type="EMBL" id="HBUE01088640">
    <property type="protein sequence ID" value="CAG6480455.1"/>
    <property type="molecule type" value="Transcribed_RNA"/>
</dbReference>
<reference evidence="1" key="1">
    <citation type="submission" date="2021-05" db="EMBL/GenBank/DDBJ databases">
        <authorList>
            <person name="Alioto T."/>
            <person name="Alioto T."/>
            <person name="Gomez Garrido J."/>
        </authorList>
    </citation>
    <scope>NUCLEOTIDE SEQUENCE</scope>
</reference>